<evidence type="ECO:0000256" key="5">
    <source>
        <dbReference type="ARBA" id="ARBA00007417"/>
    </source>
</evidence>
<reference evidence="15" key="1">
    <citation type="journal article" date="2014" name="Int. J. Syst. Evol. Microbiol.">
        <title>Complete genome sequence of Corynebacterium casei LMG S-19264T (=DSM 44701T), isolated from a smear-ripened cheese.</title>
        <authorList>
            <consortium name="US DOE Joint Genome Institute (JGI-PGF)"/>
            <person name="Walter F."/>
            <person name="Albersmeier A."/>
            <person name="Kalinowski J."/>
            <person name="Ruckert C."/>
        </authorList>
    </citation>
    <scope>NUCLEOTIDE SEQUENCE</scope>
    <source>
        <strain evidence="15">JCM 13919</strain>
    </source>
</reference>
<dbReference type="SUPFAM" id="SSF53927">
    <property type="entry name" value="Cytidine deaminase-like"/>
    <property type="match status" value="1"/>
</dbReference>
<dbReference type="PIRSF" id="PIRSF006769">
    <property type="entry name" value="RibD"/>
    <property type="match status" value="1"/>
</dbReference>
<dbReference type="RefSeq" id="WP_131775525.1">
    <property type="nucleotide sequence ID" value="NZ_BMOB01000001.1"/>
</dbReference>
<keyword evidence="10 13" id="KW-0862">Zinc</keyword>
<comment type="cofactor">
    <cofactor evidence="10 13">
        <name>Zn(2+)</name>
        <dbReference type="ChEBI" id="CHEBI:29105"/>
    </cofactor>
    <text evidence="10 13">Binds 1 zinc ion.</text>
</comment>
<dbReference type="InterPro" id="IPR016193">
    <property type="entry name" value="Cytidine_deaminase-like"/>
</dbReference>
<feature type="binding site" evidence="12">
    <location>
        <position position="286"/>
    </location>
    <ligand>
        <name>substrate</name>
    </ligand>
</feature>
<evidence type="ECO:0000259" key="14">
    <source>
        <dbReference type="PROSITE" id="PS51747"/>
    </source>
</evidence>
<evidence type="ECO:0000256" key="8">
    <source>
        <dbReference type="ARBA" id="ARBA00023002"/>
    </source>
</evidence>
<dbReference type="GO" id="GO:0046872">
    <property type="term" value="F:metal ion binding"/>
    <property type="evidence" value="ECO:0007669"/>
    <property type="project" value="UniProtKB-KW"/>
</dbReference>
<evidence type="ECO:0000256" key="1">
    <source>
        <dbReference type="ARBA" id="ARBA00002151"/>
    </source>
</evidence>
<evidence type="ECO:0000256" key="4">
    <source>
        <dbReference type="ARBA" id="ARBA00005259"/>
    </source>
</evidence>
<feature type="binding site" evidence="12">
    <location>
        <position position="153"/>
    </location>
    <ligand>
        <name>NADP(+)</name>
        <dbReference type="ChEBI" id="CHEBI:58349"/>
    </ligand>
</feature>
<keyword evidence="7 10" id="KW-0521">NADP</keyword>
<dbReference type="InterPro" id="IPR050765">
    <property type="entry name" value="Riboflavin_Biosynth_HTPR"/>
</dbReference>
<evidence type="ECO:0000256" key="11">
    <source>
        <dbReference type="PIRSR" id="PIRSR006769-1"/>
    </source>
</evidence>
<accession>A0A917JN08</accession>
<dbReference type="Proteomes" id="UP000630149">
    <property type="component" value="Unassembled WGS sequence"/>
</dbReference>
<dbReference type="Pfam" id="PF01872">
    <property type="entry name" value="RibD_C"/>
    <property type="match status" value="1"/>
</dbReference>
<feature type="binding site" evidence="12">
    <location>
        <position position="199"/>
    </location>
    <ligand>
        <name>NADP(+)</name>
        <dbReference type="ChEBI" id="CHEBI:58349"/>
    </ligand>
</feature>
<dbReference type="PROSITE" id="PS51747">
    <property type="entry name" value="CYT_DCMP_DEAMINASES_2"/>
    <property type="match status" value="1"/>
</dbReference>
<dbReference type="EMBL" id="BMOB01000001">
    <property type="protein sequence ID" value="GGI77615.1"/>
    <property type="molecule type" value="Genomic_DNA"/>
</dbReference>
<evidence type="ECO:0000256" key="7">
    <source>
        <dbReference type="ARBA" id="ARBA00022857"/>
    </source>
</evidence>
<dbReference type="Gene3D" id="3.40.430.10">
    <property type="entry name" value="Dihydrofolate Reductase, subunit A"/>
    <property type="match status" value="1"/>
</dbReference>
<organism evidence="15 16">
    <name type="scientific">Legionella impletisoli</name>
    <dbReference type="NCBI Taxonomy" id="343510"/>
    <lineage>
        <taxon>Bacteria</taxon>
        <taxon>Pseudomonadati</taxon>
        <taxon>Pseudomonadota</taxon>
        <taxon>Gammaproteobacteria</taxon>
        <taxon>Legionellales</taxon>
        <taxon>Legionellaceae</taxon>
        <taxon>Legionella</taxon>
    </lineage>
</organism>
<dbReference type="InterPro" id="IPR004794">
    <property type="entry name" value="Eubact_RibD"/>
</dbReference>
<keyword evidence="6 10" id="KW-0686">Riboflavin biosynthesis</keyword>
<evidence type="ECO:0000256" key="6">
    <source>
        <dbReference type="ARBA" id="ARBA00022619"/>
    </source>
</evidence>
<dbReference type="SUPFAM" id="SSF53597">
    <property type="entry name" value="Dihydrofolate reductase-like"/>
    <property type="match status" value="1"/>
</dbReference>
<feature type="binding site" evidence="12">
    <location>
        <position position="203"/>
    </location>
    <ligand>
        <name>substrate</name>
    </ligand>
</feature>
<feature type="binding site" evidence="12">
    <location>
        <begin position="288"/>
        <end position="294"/>
    </location>
    <ligand>
        <name>NADP(+)</name>
        <dbReference type="ChEBI" id="CHEBI:58349"/>
    </ligand>
</feature>
<comment type="similarity">
    <text evidence="4 10">In the N-terminal section; belongs to the cytidine and deoxycytidylate deaminase family.</text>
</comment>
<evidence type="ECO:0000313" key="15">
    <source>
        <dbReference type="EMBL" id="GGI77615.1"/>
    </source>
</evidence>
<reference evidence="15" key="2">
    <citation type="submission" date="2020-09" db="EMBL/GenBank/DDBJ databases">
        <authorList>
            <person name="Sun Q."/>
            <person name="Ohkuma M."/>
        </authorList>
    </citation>
    <scope>NUCLEOTIDE SEQUENCE</scope>
    <source>
        <strain evidence="15">JCM 13919</strain>
    </source>
</reference>
<evidence type="ECO:0000256" key="3">
    <source>
        <dbReference type="ARBA" id="ARBA00004910"/>
    </source>
</evidence>
<comment type="pathway">
    <text evidence="3 10">Cofactor biosynthesis; riboflavin biosynthesis; 5-amino-6-(D-ribitylamino)uracil from GTP: step 3/4.</text>
</comment>
<feature type="binding site" evidence="13">
    <location>
        <position position="83"/>
    </location>
    <ligand>
        <name>Zn(2+)</name>
        <dbReference type="ChEBI" id="CHEBI:29105"/>
        <note>catalytic</note>
    </ligand>
</feature>
<feature type="domain" description="CMP/dCMP-type deaminase" evidence="14">
    <location>
        <begin position="1"/>
        <end position="113"/>
    </location>
</feature>
<dbReference type="Pfam" id="PF00383">
    <property type="entry name" value="dCMP_cyt_deam_1"/>
    <property type="match status" value="1"/>
</dbReference>
<feature type="binding site" evidence="12">
    <location>
        <position position="206"/>
    </location>
    <ligand>
        <name>substrate</name>
    </ligand>
</feature>
<keyword evidence="9" id="KW-0511">Multifunctional enzyme</keyword>
<dbReference type="InterPro" id="IPR002125">
    <property type="entry name" value="CMP_dCMP_dom"/>
</dbReference>
<dbReference type="EC" id="3.5.4.26" evidence="10"/>
<sequence length="360" mass="39980">MHLEFLLTALQQAELGRGSCAPNPAVGAVAVQNNMVIAKAWHRGAGTPHAERLIFEKLPTDLNDITLYVTLEPCNHWGRTPPCVDAIIHYGVKRVVYAYPDPNPLVQANNTPAHLKEHGVEVIHFPVPEIDTFYRSYRHWTKTGKPWVTAKIAQSLDGKIAGEQCKRLTLSNDSCALFTHRQRKRSDIILTTASTINHDDPSLNVRLPEGVFSKPIAILDSSLRLNLDAKALTNNEPCHVFYAKEAGAPQHSNVIYHPIPLNADGLHLETIIAELGALGYHDVWVEAGGRLFSALHQADLVNQTYIYLTPNVVGPAGIAGYHFPDLFKKPHTINWHAMDNNMIVSFLWENAVEENRCSPA</sequence>
<keyword evidence="16" id="KW-1185">Reference proteome</keyword>
<evidence type="ECO:0000256" key="9">
    <source>
        <dbReference type="ARBA" id="ARBA00023268"/>
    </source>
</evidence>
<dbReference type="Gene3D" id="3.40.140.10">
    <property type="entry name" value="Cytidine Deaminase, domain 2"/>
    <property type="match status" value="1"/>
</dbReference>
<dbReference type="NCBIfam" id="TIGR00326">
    <property type="entry name" value="eubact_ribD"/>
    <property type="match status" value="1"/>
</dbReference>
<keyword evidence="8 10" id="KW-0560">Oxidoreductase</keyword>
<comment type="pathway">
    <text evidence="2 10">Cofactor biosynthesis; riboflavin biosynthesis; 5-amino-6-(D-ribitylamino)uracil from GTP: step 2/4.</text>
</comment>
<comment type="function">
    <text evidence="1 10">Converts 2,5-diamino-6-(ribosylamino)-4(3h)-pyrimidinone 5'-phosphate into 5-amino-6-(ribosylamino)-2,4(1h,3h)-pyrimidinedione 5'-phosphate.</text>
</comment>
<comment type="catalytic activity">
    <reaction evidence="10">
        <text>2,5-diamino-6-hydroxy-4-(5-phosphoribosylamino)-pyrimidine + H2O + H(+) = 5-amino-6-(5-phospho-D-ribosylamino)uracil + NH4(+)</text>
        <dbReference type="Rhea" id="RHEA:21868"/>
        <dbReference type="ChEBI" id="CHEBI:15377"/>
        <dbReference type="ChEBI" id="CHEBI:15378"/>
        <dbReference type="ChEBI" id="CHEBI:28938"/>
        <dbReference type="ChEBI" id="CHEBI:58453"/>
        <dbReference type="ChEBI" id="CHEBI:58614"/>
        <dbReference type="EC" id="3.5.4.26"/>
    </reaction>
</comment>
<dbReference type="PANTHER" id="PTHR38011:SF7">
    <property type="entry name" value="2,5-DIAMINO-6-RIBOSYLAMINO-4(3H)-PYRIMIDINONE 5'-PHOSPHATE REDUCTASE"/>
    <property type="match status" value="1"/>
</dbReference>
<comment type="caution">
    <text evidence="15">The sequence shown here is derived from an EMBL/GenBank/DDBJ whole genome shotgun (WGS) entry which is preliminary data.</text>
</comment>
<evidence type="ECO:0000256" key="13">
    <source>
        <dbReference type="PIRSR" id="PIRSR006769-3"/>
    </source>
</evidence>
<evidence type="ECO:0000256" key="10">
    <source>
        <dbReference type="PIRNR" id="PIRNR006769"/>
    </source>
</evidence>
<feature type="binding site" evidence="13">
    <location>
        <position position="49"/>
    </location>
    <ligand>
        <name>Zn(2+)</name>
        <dbReference type="ChEBI" id="CHEBI:29105"/>
        <note>catalytic</note>
    </ligand>
</feature>
<dbReference type="GO" id="GO:0008835">
    <property type="term" value="F:diaminohydroxyphosphoribosylaminopyrimidine deaminase activity"/>
    <property type="evidence" value="ECO:0007669"/>
    <property type="project" value="UniProtKB-EC"/>
</dbReference>
<dbReference type="OrthoDB" id="9800865at2"/>
<name>A0A917JN08_9GAMM</name>
<feature type="active site" description="Proton donor" evidence="11">
    <location>
        <position position="51"/>
    </location>
</feature>
<keyword evidence="10 13" id="KW-0479">Metal-binding</keyword>
<dbReference type="GO" id="GO:0009231">
    <property type="term" value="P:riboflavin biosynthetic process"/>
    <property type="evidence" value="ECO:0007669"/>
    <property type="project" value="UniProtKB-KW"/>
</dbReference>
<comment type="catalytic activity">
    <reaction evidence="10">
        <text>5-amino-6-(5-phospho-D-ribitylamino)uracil + NADP(+) = 5-amino-6-(5-phospho-D-ribosylamino)uracil + NADPH + H(+)</text>
        <dbReference type="Rhea" id="RHEA:17845"/>
        <dbReference type="ChEBI" id="CHEBI:15378"/>
        <dbReference type="ChEBI" id="CHEBI:57783"/>
        <dbReference type="ChEBI" id="CHEBI:58349"/>
        <dbReference type="ChEBI" id="CHEBI:58421"/>
        <dbReference type="ChEBI" id="CHEBI:58453"/>
        <dbReference type="EC" id="1.1.1.193"/>
    </reaction>
</comment>
<dbReference type="EC" id="1.1.1.193" evidence="10"/>
<dbReference type="InterPro" id="IPR024072">
    <property type="entry name" value="DHFR-like_dom_sf"/>
</dbReference>
<protein>
    <recommendedName>
        <fullName evidence="10">Riboflavin biosynthesis protein RibD</fullName>
    </recommendedName>
    <domain>
        <recommendedName>
            <fullName evidence="10">Diaminohydroxyphosphoribosylaminopyrimidine deaminase</fullName>
            <shortName evidence="10">DRAP deaminase</shortName>
            <ecNumber evidence="10">3.5.4.26</ecNumber>
        </recommendedName>
        <alternativeName>
            <fullName evidence="10">Riboflavin-specific deaminase</fullName>
        </alternativeName>
    </domain>
    <domain>
        <recommendedName>
            <fullName evidence="10">5-amino-6-(5-phosphoribosylamino)uracil reductase</fullName>
            <ecNumber evidence="10">1.1.1.193</ecNumber>
        </recommendedName>
        <alternativeName>
            <fullName evidence="10">HTP reductase</fullName>
        </alternativeName>
    </domain>
</protein>
<gene>
    <name evidence="15" type="primary">ribD</name>
    <name evidence="15" type="ORF">GCM10007966_02880</name>
</gene>
<dbReference type="InterPro" id="IPR002734">
    <property type="entry name" value="RibDG_C"/>
</dbReference>
<dbReference type="CDD" id="cd01284">
    <property type="entry name" value="Riboflavin_deaminase-reductase"/>
    <property type="match status" value="1"/>
</dbReference>
<feature type="binding site" evidence="13">
    <location>
        <position position="74"/>
    </location>
    <ligand>
        <name>Zn(2+)</name>
        <dbReference type="ChEBI" id="CHEBI:29105"/>
        <note>catalytic</note>
    </ligand>
</feature>
<dbReference type="GO" id="GO:0008703">
    <property type="term" value="F:5-amino-6-(5-phosphoribosylamino)uracil reductase activity"/>
    <property type="evidence" value="ECO:0007669"/>
    <property type="project" value="UniProtKB-EC"/>
</dbReference>
<dbReference type="AlphaFoldDB" id="A0A917JN08"/>
<keyword evidence="10" id="KW-0378">Hydrolase</keyword>
<dbReference type="PANTHER" id="PTHR38011">
    <property type="entry name" value="DIHYDROFOLATE REDUCTASE FAMILY PROTEIN (AFU_ORTHOLOGUE AFUA_8G06820)"/>
    <property type="match status" value="1"/>
</dbReference>
<feature type="binding site" evidence="12">
    <location>
        <position position="183"/>
    </location>
    <ligand>
        <name>substrate</name>
    </ligand>
</feature>
<evidence type="ECO:0000313" key="16">
    <source>
        <dbReference type="Proteomes" id="UP000630149"/>
    </source>
</evidence>
<feature type="binding site" evidence="12">
    <location>
        <position position="195"/>
    </location>
    <ligand>
        <name>NADP(+)</name>
        <dbReference type="ChEBI" id="CHEBI:58349"/>
    </ligand>
</feature>
<evidence type="ECO:0000256" key="12">
    <source>
        <dbReference type="PIRSR" id="PIRSR006769-2"/>
    </source>
</evidence>
<evidence type="ECO:0000256" key="2">
    <source>
        <dbReference type="ARBA" id="ARBA00004882"/>
    </source>
</evidence>
<proteinExistence type="inferred from homology"/>
<feature type="binding site" evidence="12">
    <location>
        <position position="221"/>
    </location>
    <ligand>
        <name>NADP(+)</name>
        <dbReference type="ChEBI" id="CHEBI:58349"/>
    </ligand>
</feature>
<comment type="similarity">
    <text evidence="5 10">In the C-terminal section; belongs to the HTP reductase family.</text>
</comment>